<gene>
    <name evidence="1" type="ORF">HDF12_004075</name>
</gene>
<dbReference type="AlphaFoldDB" id="A0A7Y9NQI5"/>
<proteinExistence type="predicted"/>
<evidence type="ECO:0000313" key="1">
    <source>
        <dbReference type="EMBL" id="NYF53676.1"/>
    </source>
</evidence>
<name>A0A7Y9NQI5_9BACT</name>
<protein>
    <submittedName>
        <fullName evidence="1">Uncharacterized protein</fullName>
    </submittedName>
</protein>
<dbReference type="Proteomes" id="UP000534186">
    <property type="component" value="Unassembled WGS sequence"/>
</dbReference>
<dbReference type="EMBL" id="JACCCV010000002">
    <property type="protein sequence ID" value="NYF53676.1"/>
    <property type="molecule type" value="Genomic_DNA"/>
</dbReference>
<accession>A0A7Y9NQI5</accession>
<comment type="caution">
    <text evidence="1">The sequence shown here is derived from an EMBL/GenBank/DDBJ whole genome shotgun (WGS) entry which is preliminary data.</text>
</comment>
<reference evidence="1 2" key="1">
    <citation type="submission" date="2020-07" db="EMBL/GenBank/DDBJ databases">
        <title>Genomic Encyclopedia of Type Strains, Phase IV (KMG-V): Genome sequencing to study the core and pangenomes of soil and plant-associated prokaryotes.</title>
        <authorList>
            <person name="Whitman W."/>
        </authorList>
    </citation>
    <scope>NUCLEOTIDE SEQUENCE [LARGE SCALE GENOMIC DNA]</scope>
    <source>
        <strain evidence="1 2">M8UP30</strain>
    </source>
</reference>
<evidence type="ECO:0000313" key="2">
    <source>
        <dbReference type="Proteomes" id="UP000534186"/>
    </source>
</evidence>
<organism evidence="1 2">
    <name type="scientific">Tunturiibacter lichenicola</name>
    <dbReference type="NCBI Taxonomy" id="2051959"/>
    <lineage>
        <taxon>Bacteria</taxon>
        <taxon>Pseudomonadati</taxon>
        <taxon>Acidobacteriota</taxon>
        <taxon>Terriglobia</taxon>
        <taxon>Terriglobales</taxon>
        <taxon>Acidobacteriaceae</taxon>
        <taxon>Tunturiibacter</taxon>
    </lineage>
</organism>
<sequence>MSSPQNVDKLVVWSSQSRFHELLKEFHDLQDVFSVKRERLQRSRLSYKILLLEHYLEGRASWIFDMEAPVRVSGKMEENQLSMYFLYGSPHIDLPPQCRQ</sequence>